<sequence>MGVPYEVVNGQGVYSKDNEDWMMFLSWLKKYRDDPLTFR</sequence>
<gene>
    <name evidence="1" type="ORF">F442_22951</name>
</gene>
<comment type="caution">
    <text evidence="1">The sequence shown here is derived from an EMBL/GenBank/DDBJ whole genome shotgun (WGS) entry which is preliminary data.</text>
</comment>
<evidence type="ECO:0000313" key="1">
    <source>
        <dbReference type="EMBL" id="ETP27766.1"/>
    </source>
</evidence>
<accession>W2XYK2</accession>
<dbReference type="AlphaFoldDB" id="W2XYK2"/>
<dbReference type="OrthoDB" id="128728at2759"/>
<dbReference type="Proteomes" id="UP000018948">
    <property type="component" value="Unassembled WGS sequence"/>
</dbReference>
<proteinExistence type="predicted"/>
<evidence type="ECO:0000313" key="2">
    <source>
        <dbReference type="Proteomes" id="UP000018948"/>
    </source>
</evidence>
<reference evidence="1 2" key="1">
    <citation type="submission" date="2013-11" db="EMBL/GenBank/DDBJ databases">
        <title>The Genome Sequence of Phytophthora parasitica P10297.</title>
        <authorList>
            <consortium name="The Broad Institute Genomics Platform"/>
            <person name="Russ C."/>
            <person name="Tyler B."/>
            <person name="Panabieres F."/>
            <person name="Shan W."/>
            <person name="Tripathy S."/>
            <person name="Grunwald N."/>
            <person name="Machado M."/>
            <person name="Johnson C.S."/>
            <person name="Walker B."/>
            <person name="Young S.K."/>
            <person name="Zeng Q."/>
            <person name="Gargeya S."/>
            <person name="Fitzgerald M."/>
            <person name="Haas B."/>
            <person name="Abouelleil A."/>
            <person name="Allen A.W."/>
            <person name="Alvarado L."/>
            <person name="Arachchi H.M."/>
            <person name="Berlin A.M."/>
            <person name="Chapman S.B."/>
            <person name="Gainer-Dewar J."/>
            <person name="Goldberg J."/>
            <person name="Griggs A."/>
            <person name="Gujja S."/>
            <person name="Hansen M."/>
            <person name="Howarth C."/>
            <person name="Imamovic A."/>
            <person name="Ireland A."/>
            <person name="Larimer J."/>
            <person name="McCowan C."/>
            <person name="Murphy C."/>
            <person name="Pearson M."/>
            <person name="Poon T.W."/>
            <person name="Priest M."/>
            <person name="Roberts A."/>
            <person name="Saif S."/>
            <person name="Shea T."/>
            <person name="Sisk P."/>
            <person name="Sykes S."/>
            <person name="Wortman J."/>
            <person name="Nusbaum C."/>
            <person name="Birren B."/>
        </authorList>
    </citation>
    <scope>NUCLEOTIDE SEQUENCE [LARGE SCALE GENOMIC DNA]</scope>
    <source>
        <strain evidence="1 2">P10297</strain>
    </source>
</reference>
<dbReference type="EMBL" id="ANIY01005470">
    <property type="protein sequence ID" value="ETP27766.1"/>
    <property type="molecule type" value="Genomic_DNA"/>
</dbReference>
<name>W2XYK2_PHYNI</name>
<organism evidence="1 2">
    <name type="scientific">Phytophthora nicotianae P10297</name>
    <dbReference type="NCBI Taxonomy" id="1317064"/>
    <lineage>
        <taxon>Eukaryota</taxon>
        <taxon>Sar</taxon>
        <taxon>Stramenopiles</taxon>
        <taxon>Oomycota</taxon>
        <taxon>Peronosporomycetes</taxon>
        <taxon>Peronosporales</taxon>
        <taxon>Peronosporaceae</taxon>
        <taxon>Phytophthora</taxon>
    </lineage>
</organism>
<protein>
    <submittedName>
        <fullName evidence="1">Uncharacterized protein</fullName>
    </submittedName>
</protein>